<organism evidence="1 2">
    <name type="scientific">Candidatus Woesebacteria bacterium RIFCSPHIGHO2_01_FULL_38_9</name>
    <dbReference type="NCBI Taxonomy" id="1802492"/>
    <lineage>
        <taxon>Bacteria</taxon>
        <taxon>Candidatus Woeseibacteriota</taxon>
    </lineage>
</organism>
<protein>
    <submittedName>
        <fullName evidence="1">Uncharacterized protein</fullName>
    </submittedName>
</protein>
<dbReference type="EMBL" id="MGGE01000014">
    <property type="protein sequence ID" value="OGM21525.1"/>
    <property type="molecule type" value="Genomic_DNA"/>
</dbReference>
<dbReference type="Proteomes" id="UP000178419">
    <property type="component" value="Unassembled WGS sequence"/>
</dbReference>
<comment type="caution">
    <text evidence="1">The sequence shown here is derived from an EMBL/GenBank/DDBJ whole genome shotgun (WGS) entry which is preliminary data.</text>
</comment>
<evidence type="ECO:0000313" key="1">
    <source>
        <dbReference type="EMBL" id="OGM21525.1"/>
    </source>
</evidence>
<accession>A0A1F7Y4P7</accession>
<reference evidence="1 2" key="1">
    <citation type="journal article" date="2016" name="Nat. Commun.">
        <title>Thousands of microbial genomes shed light on interconnected biogeochemical processes in an aquifer system.</title>
        <authorList>
            <person name="Anantharaman K."/>
            <person name="Brown C.T."/>
            <person name="Hug L.A."/>
            <person name="Sharon I."/>
            <person name="Castelle C.J."/>
            <person name="Probst A.J."/>
            <person name="Thomas B.C."/>
            <person name="Singh A."/>
            <person name="Wilkins M.J."/>
            <person name="Karaoz U."/>
            <person name="Brodie E.L."/>
            <person name="Williams K.H."/>
            <person name="Hubbard S.S."/>
            <person name="Banfield J.F."/>
        </authorList>
    </citation>
    <scope>NUCLEOTIDE SEQUENCE [LARGE SCALE GENOMIC DNA]</scope>
</reference>
<sequence>MNIKGVFPIFLLLLGIGSVAFSYYYNQGSLQNLFKKNKQVQQAEVNEKSVLSNQIVISETPLPTPTIQVEPEIIVSTPVPSFSATMNTETKFVGDGNWTLSANVSANKEIKSCDFEIGYPGVWATKSGDVAGTTCRVESDRLNFEYLKAWVKVTSKNGDVFEKGDHPYN</sequence>
<gene>
    <name evidence="1" type="ORF">A2714_00200</name>
</gene>
<dbReference type="AlphaFoldDB" id="A0A1F7Y4P7"/>
<evidence type="ECO:0000313" key="2">
    <source>
        <dbReference type="Proteomes" id="UP000178419"/>
    </source>
</evidence>
<name>A0A1F7Y4P7_9BACT</name>
<proteinExistence type="predicted"/>